<feature type="non-terminal residue" evidence="1">
    <location>
        <position position="343"/>
    </location>
</feature>
<sequence length="343" mass="37664">MSNSDLLPLPASFRCSAPPAAAANHKQCTPHPSQRRWHCGLGKEEEREDDLQGRLGSRRDPAAGRALALVLRVYRPSSPVSLIAPGLDFGVFIFCAQFIFPNWTSLTVACIQASPLLVARRRTMKASHCVDDVSACDACGGGRLHASSTRTQTCLSLLIPTTARMGPGEDEDGQALATRDEVDERHRPGTLLVLVAEQDDADWAFRTRVARVETAADDERTREREVRFRAFAFAATDDFPIAGLRTTSIDMVLVSPTVGSSTTTLSHRQASAWRCRCRNPRIELPTPYSPYASATHIPRTPFKFVHYGTPPTQTNIDSADVSLDVKLRNRATSLGHRLDSDPM</sequence>
<dbReference type="EMBL" id="DF839483">
    <property type="protein sequence ID" value="GAT43926.1"/>
    <property type="molecule type" value="Genomic_DNA"/>
</dbReference>
<evidence type="ECO:0000313" key="2">
    <source>
        <dbReference type="Proteomes" id="UP000815677"/>
    </source>
</evidence>
<feature type="non-terminal residue" evidence="1">
    <location>
        <position position="1"/>
    </location>
</feature>
<proteinExistence type="predicted"/>
<evidence type="ECO:0000313" key="1">
    <source>
        <dbReference type="EMBL" id="GAT43926.1"/>
    </source>
</evidence>
<accession>A0ABQ0KYC5</accession>
<reference evidence="1" key="1">
    <citation type="submission" date="2014-09" db="EMBL/GenBank/DDBJ databases">
        <title>Genome sequence of the luminous mushroom Mycena chlorophos for searching fungal bioluminescence genes.</title>
        <authorList>
            <person name="Tanaka Y."/>
            <person name="Kasuga D."/>
            <person name="Oba Y."/>
            <person name="Hase S."/>
            <person name="Sato K."/>
            <person name="Oba Y."/>
            <person name="Sakakibara Y."/>
        </authorList>
    </citation>
    <scope>NUCLEOTIDE SEQUENCE</scope>
</reference>
<gene>
    <name evidence="1" type="ORF">MCHLO_01585</name>
</gene>
<keyword evidence="2" id="KW-1185">Reference proteome</keyword>
<name>A0ABQ0KYC5_MYCCL</name>
<protein>
    <submittedName>
        <fullName evidence="1">Uncharacterized protein</fullName>
    </submittedName>
</protein>
<dbReference type="Proteomes" id="UP000815677">
    <property type="component" value="Unassembled WGS sequence"/>
</dbReference>
<organism evidence="1 2">
    <name type="scientific">Mycena chlorophos</name>
    <name type="common">Agaric fungus</name>
    <name type="synonym">Agaricus chlorophos</name>
    <dbReference type="NCBI Taxonomy" id="658473"/>
    <lineage>
        <taxon>Eukaryota</taxon>
        <taxon>Fungi</taxon>
        <taxon>Dikarya</taxon>
        <taxon>Basidiomycota</taxon>
        <taxon>Agaricomycotina</taxon>
        <taxon>Agaricomycetes</taxon>
        <taxon>Agaricomycetidae</taxon>
        <taxon>Agaricales</taxon>
        <taxon>Marasmiineae</taxon>
        <taxon>Mycenaceae</taxon>
        <taxon>Mycena</taxon>
    </lineage>
</organism>